<dbReference type="OrthoDB" id="10279291at2759"/>
<dbReference type="Proteomes" id="UP000716291">
    <property type="component" value="Unassembled WGS sequence"/>
</dbReference>
<organism evidence="2 3">
    <name type="scientific">Rhizopus oryzae</name>
    <name type="common">Mucormycosis agent</name>
    <name type="synonym">Rhizopus arrhizus var. delemar</name>
    <dbReference type="NCBI Taxonomy" id="64495"/>
    <lineage>
        <taxon>Eukaryota</taxon>
        <taxon>Fungi</taxon>
        <taxon>Fungi incertae sedis</taxon>
        <taxon>Mucoromycota</taxon>
        <taxon>Mucoromycotina</taxon>
        <taxon>Mucoromycetes</taxon>
        <taxon>Mucorales</taxon>
        <taxon>Mucorineae</taxon>
        <taxon>Rhizopodaceae</taxon>
        <taxon>Rhizopus</taxon>
    </lineage>
</organism>
<gene>
    <name evidence="2" type="ORF">G6F64_013617</name>
</gene>
<evidence type="ECO:0000313" key="3">
    <source>
        <dbReference type="Proteomes" id="UP000716291"/>
    </source>
</evidence>
<feature type="compositionally biased region" description="Polar residues" evidence="1">
    <location>
        <begin position="40"/>
        <end position="63"/>
    </location>
</feature>
<dbReference type="AlphaFoldDB" id="A0A9P6WV68"/>
<keyword evidence="3" id="KW-1185">Reference proteome</keyword>
<comment type="caution">
    <text evidence="2">The sequence shown here is derived from an EMBL/GenBank/DDBJ whole genome shotgun (WGS) entry which is preliminary data.</text>
</comment>
<name>A0A9P6WV68_RHIOR</name>
<evidence type="ECO:0000256" key="1">
    <source>
        <dbReference type="SAM" id="MobiDB-lite"/>
    </source>
</evidence>
<proteinExistence type="predicted"/>
<feature type="region of interest" description="Disordered" evidence="1">
    <location>
        <begin position="40"/>
        <end position="69"/>
    </location>
</feature>
<accession>A0A9P6WV68</accession>
<evidence type="ECO:0000313" key="2">
    <source>
        <dbReference type="EMBL" id="KAG1292899.1"/>
    </source>
</evidence>
<dbReference type="EMBL" id="JAANQT010005925">
    <property type="protein sequence ID" value="KAG1292899.1"/>
    <property type="molecule type" value="Genomic_DNA"/>
</dbReference>
<sequence length="84" mass="9462">MAMADHNFMAELLKESHKQYHTHPDYRKETVADLLQAKQSNAVSSEPTTPTTAFVPQLSTRSPPASPKKSVKFADKLYEIRTCL</sequence>
<reference evidence="2" key="1">
    <citation type="journal article" date="2020" name="Microb. Genom.">
        <title>Genetic diversity of clinical and environmental Mucorales isolates obtained from an investigation of mucormycosis cases among solid organ transplant recipients.</title>
        <authorList>
            <person name="Nguyen M.H."/>
            <person name="Kaul D."/>
            <person name="Muto C."/>
            <person name="Cheng S.J."/>
            <person name="Richter R.A."/>
            <person name="Bruno V.M."/>
            <person name="Liu G."/>
            <person name="Beyhan S."/>
            <person name="Sundermann A.J."/>
            <person name="Mounaud S."/>
            <person name="Pasculle A.W."/>
            <person name="Nierman W.C."/>
            <person name="Driscoll E."/>
            <person name="Cumbie R."/>
            <person name="Clancy C.J."/>
            <person name="Dupont C.L."/>
        </authorList>
    </citation>
    <scope>NUCLEOTIDE SEQUENCE</scope>
    <source>
        <strain evidence="2">GL11</strain>
    </source>
</reference>
<protein>
    <submittedName>
        <fullName evidence="2">Uncharacterized protein</fullName>
    </submittedName>
</protein>